<evidence type="ECO:0000313" key="4">
    <source>
        <dbReference type="Proteomes" id="UP001595444"/>
    </source>
</evidence>
<dbReference type="EMBL" id="JBHRSL010000002">
    <property type="protein sequence ID" value="MFC3051005.1"/>
    <property type="molecule type" value="Genomic_DNA"/>
</dbReference>
<dbReference type="Pfam" id="PF16884">
    <property type="entry name" value="ADH_N_2"/>
    <property type="match status" value="1"/>
</dbReference>
<evidence type="ECO:0000313" key="3">
    <source>
        <dbReference type="EMBL" id="MFC3051005.1"/>
    </source>
</evidence>
<reference evidence="4" key="1">
    <citation type="journal article" date="2019" name="Int. J. Syst. Evol. Microbiol.">
        <title>The Global Catalogue of Microorganisms (GCM) 10K type strain sequencing project: providing services to taxonomists for standard genome sequencing and annotation.</title>
        <authorList>
            <consortium name="The Broad Institute Genomics Platform"/>
            <consortium name="The Broad Institute Genome Sequencing Center for Infectious Disease"/>
            <person name="Wu L."/>
            <person name="Ma J."/>
        </authorList>
    </citation>
    <scope>NUCLEOTIDE SEQUENCE [LARGE SCALE GENOMIC DNA]</scope>
    <source>
        <strain evidence="4">KCTC 62164</strain>
    </source>
</reference>
<dbReference type="GO" id="GO:0016491">
    <property type="term" value="F:oxidoreductase activity"/>
    <property type="evidence" value="ECO:0007669"/>
    <property type="project" value="UniProtKB-KW"/>
</dbReference>
<organism evidence="3 4">
    <name type="scientific">Kordiimonas pumila</name>
    <dbReference type="NCBI Taxonomy" id="2161677"/>
    <lineage>
        <taxon>Bacteria</taxon>
        <taxon>Pseudomonadati</taxon>
        <taxon>Pseudomonadota</taxon>
        <taxon>Alphaproteobacteria</taxon>
        <taxon>Kordiimonadales</taxon>
        <taxon>Kordiimonadaceae</taxon>
        <taxon>Kordiimonas</taxon>
    </lineage>
</organism>
<protein>
    <submittedName>
        <fullName evidence="3">NADP-dependent oxidoreductase</fullName>
        <ecNumber evidence="3">1.-.-.-</ecNumber>
    </submittedName>
</protein>
<evidence type="ECO:0000256" key="1">
    <source>
        <dbReference type="ARBA" id="ARBA00023002"/>
    </source>
</evidence>
<comment type="caution">
    <text evidence="3">The sequence shown here is derived from an EMBL/GenBank/DDBJ whole genome shotgun (WGS) entry which is preliminary data.</text>
</comment>
<dbReference type="PANTHER" id="PTHR43205">
    <property type="entry name" value="PROSTAGLANDIN REDUCTASE"/>
    <property type="match status" value="1"/>
</dbReference>
<dbReference type="SUPFAM" id="SSF50129">
    <property type="entry name" value="GroES-like"/>
    <property type="match status" value="2"/>
</dbReference>
<evidence type="ECO:0000259" key="2">
    <source>
        <dbReference type="SMART" id="SM00829"/>
    </source>
</evidence>
<dbReference type="SUPFAM" id="SSF51735">
    <property type="entry name" value="NAD(P)-binding Rossmann-fold domains"/>
    <property type="match status" value="1"/>
</dbReference>
<dbReference type="RefSeq" id="WP_194212200.1">
    <property type="nucleotide sequence ID" value="NZ_CP061205.1"/>
</dbReference>
<keyword evidence="1 3" id="KW-0560">Oxidoreductase</keyword>
<dbReference type="Gene3D" id="3.90.180.10">
    <property type="entry name" value="Medium-chain alcohol dehydrogenases, catalytic domain"/>
    <property type="match status" value="1"/>
</dbReference>
<dbReference type="Proteomes" id="UP001595444">
    <property type="component" value="Unassembled WGS sequence"/>
</dbReference>
<dbReference type="InterPro" id="IPR045010">
    <property type="entry name" value="MDR_fam"/>
</dbReference>
<dbReference type="EC" id="1.-.-.-" evidence="3"/>
<dbReference type="InterPro" id="IPR036291">
    <property type="entry name" value="NAD(P)-bd_dom_sf"/>
</dbReference>
<dbReference type="CDD" id="cd05288">
    <property type="entry name" value="PGDH"/>
    <property type="match status" value="1"/>
</dbReference>
<dbReference type="Gene3D" id="3.40.50.720">
    <property type="entry name" value="NAD(P)-binding Rossmann-like Domain"/>
    <property type="match status" value="1"/>
</dbReference>
<accession>A0ABV7D263</accession>
<dbReference type="SMART" id="SM00829">
    <property type="entry name" value="PKS_ER"/>
    <property type="match status" value="1"/>
</dbReference>
<dbReference type="PANTHER" id="PTHR43205:SF7">
    <property type="entry name" value="PROSTAGLANDIN REDUCTASE 1"/>
    <property type="match status" value="1"/>
</dbReference>
<dbReference type="InterPro" id="IPR011032">
    <property type="entry name" value="GroES-like_sf"/>
</dbReference>
<dbReference type="Pfam" id="PF00107">
    <property type="entry name" value="ADH_zinc_N"/>
    <property type="match status" value="1"/>
</dbReference>
<keyword evidence="4" id="KW-1185">Reference proteome</keyword>
<sequence length="336" mass="36260">MTNRQILLKSRPVGWPTLDNFEVATVDIPKPANGEVLVKVIYMSVDPYMRGRMSDAKSYAEPFAVGEPCQAGVVGKVMESNNGKFPEGTYLMGMGIWGNYFVTDGTGFQPIDASIAPLHYYLGILGMPGMTAYVGLTAIANLKEGDQLFVSAASGAVGQVVGQIGKNMGCHVAGSAGTDDKVAYLKDELGFDAAFNYKKGDIYKSVKTANPKGIDVYFENVGGPILEAVLNNINDKARIALCGMIADYNATVDNLPVGPRNLTALVKCSVKMQGFIVFNYLKECQDWIPLGAKWLKEGKLKYRVSVAENIENAPQAFLDVLAGKNFGKQVVKLADE</sequence>
<gene>
    <name evidence="3" type="ORF">ACFOKA_03695</name>
</gene>
<proteinExistence type="predicted"/>
<name>A0ABV7D263_9PROT</name>
<dbReference type="InterPro" id="IPR041694">
    <property type="entry name" value="ADH_N_2"/>
</dbReference>
<feature type="domain" description="Enoyl reductase (ER)" evidence="2">
    <location>
        <begin position="16"/>
        <end position="331"/>
    </location>
</feature>
<dbReference type="InterPro" id="IPR020843">
    <property type="entry name" value="ER"/>
</dbReference>
<dbReference type="InterPro" id="IPR013149">
    <property type="entry name" value="ADH-like_C"/>
</dbReference>